<evidence type="ECO:0008006" key="6">
    <source>
        <dbReference type="Google" id="ProtNLM"/>
    </source>
</evidence>
<protein>
    <recommendedName>
        <fullName evidence="6">Acyl-CoA thioesterase</fullName>
    </recommendedName>
</protein>
<dbReference type="SUPFAM" id="SSF54637">
    <property type="entry name" value="Thioesterase/thiol ester dehydrase-isomerase"/>
    <property type="match status" value="1"/>
</dbReference>
<sequence length="161" mass="18075">MADKPLFAARYRVHWSETDAAGIMHFSNFFRVIERCEEDLLASLDLMDRIVGHGIPPIAFPRVHAECQYQAPLRLADTYRVEVTSIEIGRTSIAYRFRIVNETLGRVSAECSIVAVAYSLAEGRPIPVPEEMRKKLLEIGAAEKNNQKQQEGQRDPATGSS</sequence>
<evidence type="ECO:0000256" key="2">
    <source>
        <dbReference type="ARBA" id="ARBA00022801"/>
    </source>
</evidence>
<dbReference type="Proteomes" id="UP001341135">
    <property type="component" value="Chromosome"/>
</dbReference>
<evidence type="ECO:0000256" key="1">
    <source>
        <dbReference type="ARBA" id="ARBA00005953"/>
    </source>
</evidence>
<gene>
    <name evidence="4" type="ORF">PABY_17390</name>
</gene>
<organism evidence="4 5">
    <name type="scientific">Pyrodictium abyssi</name>
    <dbReference type="NCBI Taxonomy" id="54256"/>
    <lineage>
        <taxon>Archaea</taxon>
        <taxon>Thermoproteota</taxon>
        <taxon>Thermoprotei</taxon>
        <taxon>Desulfurococcales</taxon>
        <taxon>Pyrodictiaceae</taxon>
        <taxon>Pyrodictium</taxon>
    </lineage>
</organism>
<evidence type="ECO:0000313" key="5">
    <source>
        <dbReference type="Proteomes" id="UP001341135"/>
    </source>
</evidence>
<comment type="similarity">
    <text evidence="1">Belongs to the 4-hydroxybenzoyl-CoA thioesterase family.</text>
</comment>
<accession>A0ABM8IXA6</accession>
<name>A0ABM8IXA6_9CREN</name>
<feature type="region of interest" description="Disordered" evidence="3">
    <location>
        <begin position="141"/>
        <end position="161"/>
    </location>
</feature>
<dbReference type="CDD" id="cd00586">
    <property type="entry name" value="4HBT"/>
    <property type="match status" value="1"/>
</dbReference>
<dbReference type="RefSeq" id="WP_338249239.1">
    <property type="nucleotide sequence ID" value="NZ_AP028907.1"/>
</dbReference>
<dbReference type="PANTHER" id="PTHR31793:SF27">
    <property type="entry name" value="NOVEL THIOESTERASE SUPERFAMILY DOMAIN AND SAPOSIN A-TYPE DOMAIN CONTAINING PROTEIN (0610012H03RIK)"/>
    <property type="match status" value="1"/>
</dbReference>
<dbReference type="EMBL" id="AP028907">
    <property type="protein sequence ID" value="BES82172.1"/>
    <property type="molecule type" value="Genomic_DNA"/>
</dbReference>
<keyword evidence="5" id="KW-1185">Reference proteome</keyword>
<dbReference type="PIRSF" id="PIRSF003230">
    <property type="entry name" value="YbgC"/>
    <property type="match status" value="1"/>
</dbReference>
<proteinExistence type="inferred from homology"/>
<evidence type="ECO:0000256" key="3">
    <source>
        <dbReference type="SAM" id="MobiDB-lite"/>
    </source>
</evidence>
<dbReference type="InterPro" id="IPR006684">
    <property type="entry name" value="YbgC/YbaW"/>
</dbReference>
<dbReference type="InterPro" id="IPR029069">
    <property type="entry name" value="HotDog_dom_sf"/>
</dbReference>
<dbReference type="Gene3D" id="3.10.129.10">
    <property type="entry name" value="Hotdog Thioesterase"/>
    <property type="match status" value="1"/>
</dbReference>
<dbReference type="GeneID" id="89289747"/>
<dbReference type="PANTHER" id="PTHR31793">
    <property type="entry name" value="4-HYDROXYBENZOYL-COA THIOESTERASE FAMILY MEMBER"/>
    <property type="match status" value="1"/>
</dbReference>
<dbReference type="Pfam" id="PF13279">
    <property type="entry name" value="4HBT_2"/>
    <property type="match status" value="1"/>
</dbReference>
<dbReference type="InterPro" id="IPR050563">
    <property type="entry name" value="4-hydroxybenzoyl-CoA_TE"/>
</dbReference>
<evidence type="ECO:0000313" key="4">
    <source>
        <dbReference type="EMBL" id="BES82172.1"/>
    </source>
</evidence>
<keyword evidence="2" id="KW-0378">Hydrolase</keyword>
<reference evidence="4 5" key="1">
    <citation type="submission" date="2023-09" db="EMBL/GenBank/DDBJ databases">
        <title>Pyrofollis japonicus gen. nov. sp. nov., a novel member of the family Pyrodictiaceae isolated from the Iheya North hydrothermal field.</title>
        <authorList>
            <person name="Miyazaki U."/>
            <person name="Sanari M."/>
            <person name="Tame A."/>
            <person name="Kitajima M."/>
            <person name="Okamoto A."/>
            <person name="Sawayama S."/>
            <person name="Miyazaki J."/>
            <person name="Takai K."/>
            <person name="Nakagawa S."/>
        </authorList>
    </citation>
    <scope>NUCLEOTIDE SEQUENCE [LARGE SCALE GENOMIC DNA]</scope>
    <source>
        <strain evidence="4 5">AV2</strain>
    </source>
</reference>